<dbReference type="Pfam" id="PF01504">
    <property type="entry name" value="PIP5K"/>
    <property type="match status" value="1"/>
</dbReference>
<accession>A0A137P6W7</accession>
<dbReference type="Proteomes" id="UP000070444">
    <property type="component" value="Unassembled WGS sequence"/>
</dbReference>
<dbReference type="Gene3D" id="3.30.810.10">
    <property type="entry name" value="2-Layer Sandwich"/>
    <property type="match status" value="1"/>
</dbReference>
<name>A0A137P6W7_CONC2</name>
<keyword evidence="4" id="KW-1185">Reference proteome</keyword>
<feature type="compositionally biased region" description="Basic and acidic residues" evidence="1">
    <location>
        <begin position="1"/>
        <end position="11"/>
    </location>
</feature>
<dbReference type="SUPFAM" id="SSF56104">
    <property type="entry name" value="SAICAR synthase-like"/>
    <property type="match status" value="1"/>
</dbReference>
<dbReference type="GO" id="GO:0052742">
    <property type="term" value="F:phosphatidylinositol kinase activity"/>
    <property type="evidence" value="ECO:0007669"/>
    <property type="project" value="InterPro"/>
</dbReference>
<gene>
    <name evidence="3" type="ORF">CONCODRAFT_6669</name>
</gene>
<reference evidence="3 4" key="1">
    <citation type="journal article" date="2015" name="Genome Biol. Evol.">
        <title>Phylogenomic analyses indicate that early fungi evolved digesting cell walls of algal ancestors of land plants.</title>
        <authorList>
            <person name="Chang Y."/>
            <person name="Wang S."/>
            <person name="Sekimoto S."/>
            <person name="Aerts A.L."/>
            <person name="Choi C."/>
            <person name="Clum A."/>
            <person name="LaButti K.M."/>
            <person name="Lindquist E.A."/>
            <person name="Yee Ngan C."/>
            <person name="Ohm R.A."/>
            <person name="Salamov A.A."/>
            <person name="Grigoriev I.V."/>
            <person name="Spatafora J.W."/>
            <person name="Berbee M.L."/>
        </authorList>
    </citation>
    <scope>NUCLEOTIDE SEQUENCE [LARGE SCALE GENOMIC DNA]</scope>
    <source>
        <strain evidence="3 4">NRRL 28638</strain>
    </source>
</reference>
<sequence>MDPVQLKDKSGDPFSQNTTDERVNHMFYKDDGGFLATDEDDMPLNELYCMGIIDIMTPYNFKKRTLEPMAIAS</sequence>
<feature type="region of interest" description="Disordered" evidence="1">
    <location>
        <begin position="1"/>
        <end position="20"/>
    </location>
</feature>
<dbReference type="EMBL" id="KQ964494">
    <property type="protein sequence ID" value="KXN70738.1"/>
    <property type="molecule type" value="Genomic_DNA"/>
</dbReference>
<proteinExistence type="predicted"/>
<dbReference type="OrthoDB" id="20783at2759"/>
<protein>
    <recommendedName>
        <fullName evidence="2">PIPK domain-containing protein</fullName>
    </recommendedName>
</protein>
<evidence type="ECO:0000259" key="2">
    <source>
        <dbReference type="Pfam" id="PF01504"/>
    </source>
</evidence>
<dbReference type="GO" id="GO:0046488">
    <property type="term" value="P:phosphatidylinositol metabolic process"/>
    <property type="evidence" value="ECO:0007669"/>
    <property type="project" value="InterPro"/>
</dbReference>
<evidence type="ECO:0000313" key="4">
    <source>
        <dbReference type="Proteomes" id="UP000070444"/>
    </source>
</evidence>
<organism evidence="3 4">
    <name type="scientific">Conidiobolus coronatus (strain ATCC 28846 / CBS 209.66 / NRRL 28638)</name>
    <name type="common">Delacroixia coronata</name>
    <dbReference type="NCBI Taxonomy" id="796925"/>
    <lineage>
        <taxon>Eukaryota</taxon>
        <taxon>Fungi</taxon>
        <taxon>Fungi incertae sedis</taxon>
        <taxon>Zoopagomycota</taxon>
        <taxon>Entomophthoromycotina</taxon>
        <taxon>Entomophthoromycetes</taxon>
        <taxon>Entomophthorales</taxon>
        <taxon>Ancylistaceae</taxon>
        <taxon>Conidiobolus</taxon>
    </lineage>
</organism>
<dbReference type="STRING" id="796925.A0A137P6W7"/>
<evidence type="ECO:0000256" key="1">
    <source>
        <dbReference type="SAM" id="MobiDB-lite"/>
    </source>
</evidence>
<feature type="domain" description="PIPK" evidence="2">
    <location>
        <begin position="14"/>
        <end position="65"/>
    </location>
</feature>
<dbReference type="InterPro" id="IPR027483">
    <property type="entry name" value="PInositol-4-P-4/5-kinase_C_sf"/>
</dbReference>
<dbReference type="AlphaFoldDB" id="A0A137P6W7"/>
<evidence type="ECO:0000313" key="3">
    <source>
        <dbReference type="EMBL" id="KXN70738.1"/>
    </source>
</evidence>
<dbReference type="InterPro" id="IPR002498">
    <property type="entry name" value="PInositol-4-P-4/5-kinase_core"/>
</dbReference>